<dbReference type="InterPro" id="IPR036812">
    <property type="entry name" value="NAD(P)_OxRdtase_dom_sf"/>
</dbReference>
<dbReference type="EMBL" id="BAAAMK010000004">
    <property type="protein sequence ID" value="GAA1955723.1"/>
    <property type="molecule type" value="Genomic_DNA"/>
</dbReference>
<feature type="region of interest" description="Disordered" evidence="1">
    <location>
        <begin position="1"/>
        <end position="23"/>
    </location>
</feature>
<dbReference type="Pfam" id="PF00248">
    <property type="entry name" value="Aldo_ket_red"/>
    <property type="match status" value="1"/>
</dbReference>
<proteinExistence type="predicted"/>
<reference evidence="4" key="1">
    <citation type="journal article" date="2019" name="Int. J. Syst. Evol. Microbiol.">
        <title>The Global Catalogue of Microorganisms (GCM) 10K type strain sequencing project: providing services to taxonomists for standard genome sequencing and annotation.</title>
        <authorList>
            <consortium name="The Broad Institute Genomics Platform"/>
            <consortium name="The Broad Institute Genome Sequencing Center for Infectious Disease"/>
            <person name="Wu L."/>
            <person name="Ma J."/>
        </authorList>
    </citation>
    <scope>NUCLEOTIDE SEQUENCE [LARGE SCALE GENOMIC DNA]</scope>
    <source>
        <strain evidence="4">JCM 13584</strain>
    </source>
</reference>
<organism evidence="3 4">
    <name type="scientific">Agromyces allii</name>
    <dbReference type="NCBI Taxonomy" id="393607"/>
    <lineage>
        <taxon>Bacteria</taxon>
        <taxon>Bacillati</taxon>
        <taxon>Actinomycetota</taxon>
        <taxon>Actinomycetes</taxon>
        <taxon>Micrococcales</taxon>
        <taxon>Microbacteriaceae</taxon>
        <taxon>Agromyces</taxon>
    </lineage>
</organism>
<dbReference type="Proteomes" id="UP001499954">
    <property type="component" value="Unassembled WGS sequence"/>
</dbReference>
<dbReference type="PRINTS" id="PR00069">
    <property type="entry name" value="ALDKETRDTASE"/>
</dbReference>
<dbReference type="InterPro" id="IPR023210">
    <property type="entry name" value="NADP_OxRdtase_dom"/>
</dbReference>
<dbReference type="InterPro" id="IPR050523">
    <property type="entry name" value="AKR_Detox_Biosynth"/>
</dbReference>
<dbReference type="Gene3D" id="3.20.20.100">
    <property type="entry name" value="NADP-dependent oxidoreductase domain"/>
    <property type="match status" value="1"/>
</dbReference>
<name>A0ABP5C432_9MICO</name>
<evidence type="ECO:0000313" key="3">
    <source>
        <dbReference type="EMBL" id="GAA1955723.1"/>
    </source>
</evidence>
<dbReference type="InterPro" id="IPR018170">
    <property type="entry name" value="Aldo/ket_reductase_CS"/>
</dbReference>
<sequence length="345" mass="36082">MVTAGDRTLTPAPTLTSDPAGANMTETTTAARARIGASDLEIAPLSLGTNVFGWTADRDATFAVLDAFTAGGGNFVDTADGYSAWVPGNTGGDSERLIGEWVASRGSRDDVVIATKVSTHPDFKGLSAANIRAAADASLQRLGTDVIDLYYAHFDDAEVPLDETVGAFSELVDAGKIRAIGISNYTPERIDEWFRVTEANGLHRAVALQPHYNLVERDFETNGLRERAEREGLAVFPYFSLAKGFLAGKYRTEADVTAAGASVRAGGAAPYVGERGARVLAALDAVAASHAASVASVSLAWLRQQPTIVAPLASARSVEQLGDLLASLEVELTAEELAALAAASA</sequence>
<evidence type="ECO:0000259" key="2">
    <source>
        <dbReference type="Pfam" id="PF00248"/>
    </source>
</evidence>
<keyword evidence="4" id="KW-1185">Reference proteome</keyword>
<dbReference type="PANTHER" id="PTHR43364">
    <property type="entry name" value="NADH-SPECIFIC METHYLGLYOXAL REDUCTASE-RELATED"/>
    <property type="match status" value="1"/>
</dbReference>
<protein>
    <submittedName>
        <fullName evidence="3">Aldo/keto reductase</fullName>
    </submittedName>
</protein>
<dbReference type="PANTHER" id="PTHR43364:SF6">
    <property type="entry name" value="OXIDOREDUCTASE-RELATED"/>
    <property type="match status" value="1"/>
</dbReference>
<accession>A0ABP5C432</accession>
<evidence type="ECO:0000256" key="1">
    <source>
        <dbReference type="SAM" id="MobiDB-lite"/>
    </source>
</evidence>
<comment type="caution">
    <text evidence="3">The sequence shown here is derived from an EMBL/GenBank/DDBJ whole genome shotgun (WGS) entry which is preliminary data.</text>
</comment>
<dbReference type="PROSITE" id="PS00062">
    <property type="entry name" value="ALDOKETO_REDUCTASE_2"/>
    <property type="match status" value="1"/>
</dbReference>
<feature type="domain" description="NADP-dependent oxidoreductase" evidence="2">
    <location>
        <begin position="44"/>
        <end position="343"/>
    </location>
</feature>
<dbReference type="InterPro" id="IPR020471">
    <property type="entry name" value="AKR"/>
</dbReference>
<evidence type="ECO:0000313" key="4">
    <source>
        <dbReference type="Proteomes" id="UP001499954"/>
    </source>
</evidence>
<dbReference type="SUPFAM" id="SSF51430">
    <property type="entry name" value="NAD(P)-linked oxidoreductase"/>
    <property type="match status" value="1"/>
</dbReference>
<gene>
    <name evidence="3" type="ORF">GCM10009717_22180</name>
</gene>